<comment type="caution">
    <text evidence="3">The sequence shown here is derived from an EMBL/GenBank/DDBJ whole genome shotgun (WGS) entry which is preliminary data.</text>
</comment>
<feature type="transmembrane region" description="Helical" evidence="2">
    <location>
        <begin position="84"/>
        <end position="102"/>
    </location>
</feature>
<evidence type="ECO:0000256" key="2">
    <source>
        <dbReference type="SAM" id="Phobius"/>
    </source>
</evidence>
<keyword evidence="2" id="KW-1133">Transmembrane helix</keyword>
<feature type="region of interest" description="Disordered" evidence="1">
    <location>
        <begin position="387"/>
        <end position="416"/>
    </location>
</feature>
<name>A0AAV9TVR7_9PEZI</name>
<keyword evidence="2" id="KW-0472">Membrane</keyword>
<keyword evidence="2" id="KW-0812">Transmembrane</keyword>
<evidence type="ECO:0000313" key="3">
    <source>
        <dbReference type="EMBL" id="KAK6329635.1"/>
    </source>
</evidence>
<protein>
    <submittedName>
        <fullName evidence="3">Uncharacterized protein</fullName>
    </submittedName>
</protein>
<proteinExistence type="predicted"/>
<dbReference type="Proteomes" id="UP001373714">
    <property type="component" value="Unassembled WGS sequence"/>
</dbReference>
<dbReference type="EMBL" id="JAVHNS010000022">
    <property type="protein sequence ID" value="KAK6329635.1"/>
    <property type="molecule type" value="Genomic_DNA"/>
</dbReference>
<feature type="transmembrane region" description="Helical" evidence="2">
    <location>
        <begin position="244"/>
        <end position="269"/>
    </location>
</feature>
<gene>
    <name evidence="3" type="ORF">TWF730_006183</name>
</gene>
<sequence length="416" mass="47822">MAVFHQSTAKKHWRDCLHSYHDWTAAHDGLSFSVLSMDAVFTTIYFAVSIFMTVYYLAMVDYLQENAIGTEGLSKVIGLLKARAAITIVMAYICLCGFYWLIKRLGTVGSPQLIAAEIDSKYEIYPRMYSVVILVIILRITTFLLAYPKWYPQEVMKIRIPPDEFVAKPLIKERENKELDFIVGDIIAYFWGWSFLFLTTAAVSISGLLMSADFVGFIIHPWGVRRRTSYQIFDLVFFTATQPFWTTLDVLLILCEVFECCILCIFELLCCRKPQPMNYDEYSERYAIGKIRSPRYYNEPKLSVSYYWAGRAWFKCVRMANYLWHVVRTSVIGMWFGARWWGMKVRWGIKLRSRASGVTVILGPHHATTANDANREFFHGVVAGALGSSSSRGDQNDQFETIELGEMPPRQPDPGI</sequence>
<evidence type="ECO:0000256" key="1">
    <source>
        <dbReference type="SAM" id="MobiDB-lite"/>
    </source>
</evidence>
<dbReference type="AlphaFoldDB" id="A0AAV9TVR7"/>
<evidence type="ECO:0000313" key="4">
    <source>
        <dbReference type="Proteomes" id="UP001373714"/>
    </source>
</evidence>
<keyword evidence="4" id="KW-1185">Reference proteome</keyword>
<accession>A0AAV9TVR7</accession>
<organism evidence="3 4">
    <name type="scientific">Orbilia blumenaviensis</name>
    <dbReference type="NCBI Taxonomy" id="1796055"/>
    <lineage>
        <taxon>Eukaryota</taxon>
        <taxon>Fungi</taxon>
        <taxon>Dikarya</taxon>
        <taxon>Ascomycota</taxon>
        <taxon>Pezizomycotina</taxon>
        <taxon>Orbiliomycetes</taxon>
        <taxon>Orbiliales</taxon>
        <taxon>Orbiliaceae</taxon>
        <taxon>Orbilia</taxon>
    </lineage>
</organism>
<reference evidence="3 4" key="1">
    <citation type="submission" date="2019-10" db="EMBL/GenBank/DDBJ databases">
        <authorList>
            <person name="Palmer J.M."/>
        </authorList>
    </citation>
    <scope>NUCLEOTIDE SEQUENCE [LARGE SCALE GENOMIC DNA]</scope>
    <source>
        <strain evidence="3 4">TWF730</strain>
    </source>
</reference>
<feature type="transmembrane region" description="Helical" evidence="2">
    <location>
        <begin position="179"/>
        <end position="198"/>
    </location>
</feature>
<feature type="transmembrane region" description="Helical" evidence="2">
    <location>
        <begin position="128"/>
        <end position="147"/>
    </location>
</feature>
<feature type="transmembrane region" description="Helical" evidence="2">
    <location>
        <begin position="322"/>
        <end position="342"/>
    </location>
</feature>
<feature type="transmembrane region" description="Helical" evidence="2">
    <location>
        <begin position="39"/>
        <end position="63"/>
    </location>
</feature>